<reference evidence="6 7" key="1">
    <citation type="journal article" date="2015" name="J. Biotechnol.">
        <title>Complete genome sequence of a malodorant-producing acetogen, Clostridium scatologenes ATCC 25775(T).</title>
        <authorList>
            <person name="Zhu Z."/>
            <person name="Guo T."/>
            <person name="Zheng H."/>
            <person name="Song T."/>
            <person name="Ouyang P."/>
            <person name="Xie J."/>
        </authorList>
    </citation>
    <scope>NUCLEOTIDE SEQUENCE [LARGE SCALE GENOMIC DNA]</scope>
    <source>
        <strain evidence="6 7">ATCC 25775</strain>
    </source>
</reference>
<protein>
    <submittedName>
        <fullName evidence="6">BMC domain protein</fullName>
    </submittedName>
</protein>
<evidence type="ECO:0000256" key="1">
    <source>
        <dbReference type="ARBA" id="ARBA00024322"/>
    </source>
</evidence>
<dbReference type="InterPro" id="IPR044872">
    <property type="entry name" value="CcmK/CsoS1_BMC"/>
</dbReference>
<keyword evidence="7" id="KW-1185">Reference proteome</keyword>
<accession>A0A0E3K5R1</accession>
<comment type="subcellular location">
    <subcellularLocation>
        <location evidence="1">Bacterial microcompartment</location>
    </subcellularLocation>
</comment>
<dbReference type="RefSeq" id="WP_029160585.1">
    <property type="nucleotide sequence ID" value="NZ_CP009933.1"/>
</dbReference>
<comment type="similarity">
    <text evidence="3">Belongs to the bacterial microcompartments protein family.</text>
</comment>
<dbReference type="PANTHER" id="PTHR33941">
    <property type="entry name" value="PROPANEDIOL UTILIZATION PROTEIN PDUA"/>
    <property type="match status" value="1"/>
</dbReference>
<dbReference type="AlphaFoldDB" id="A0A0E3K5R1"/>
<evidence type="ECO:0000259" key="5">
    <source>
        <dbReference type="PROSITE" id="PS51930"/>
    </source>
</evidence>
<dbReference type="STRING" id="1548.CSCA_5274"/>
<dbReference type="KEGG" id="csq:CSCA_5274"/>
<feature type="domain" description="BMC" evidence="5">
    <location>
        <begin position="4"/>
        <end position="89"/>
    </location>
</feature>
<dbReference type="HOGENOM" id="CLU_064903_3_1_9"/>
<dbReference type="GO" id="GO:0031469">
    <property type="term" value="C:bacterial microcompartment"/>
    <property type="evidence" value="ECO:0007669"/>
    <property type="project" value="UniProtKB-SubCell"/>
</dbReference>
<proteinExistence type="inferred from homology"/>
<dbReference type="Pfam" id="PF00936">
    <property type="entry name" value="BMC"/>
    <property type="match status" value="1"/>
</dbReference>
<sequence>MKEALGLIETVGMAAAIEAADTCVKSANVELIGYELTRGQGMVTVKIKGDVGAVKAAVESAKVSAGKVNKVVSTLVIPRPAQGIKGIIESDSTVGIEREEDNKKEALEDNKEVEIVKEEVTKQDEKKEDAANEEVIKQEVPKEEVNEEKTVTEQKETLNIQKKTEKEEVEKKEEIVDTEENVKQQELKEDSETCNICHDAACPRRKGQPKNMCIHYNEMQGDINGRD</sequence>
<dbReference type="InterPro" id="IPR037233">
    <property type="entry name" value="CcmK-like_sf"/>
</dbReference>
<gene>
    <name evidence="6" type="ORF">CSCA_5274</name>
</gene>
<evidence type="ECO:0000256" key="3">
    <source>
        <dbReference type="PROSITE-ProRule" id="PRU01278"/>
    </source>
</evidence>
<dbReference type="EMBL" id="CP009933">
    <property type="protein sequence ID" value="AKA72399.1"/>
    <property type="molecule type" value="Genomic_DNA"/>
</dbReference>
<dbReference type="Gene3D" id="3.30.70.1710">
    <property type="match status" value="1"/>
</dbReference>
<name>A0A0E3K5R1_CLOSL</name>
<evidence type="ECO:0000256" key="4">
    <source>
        <dbReference type="SAM" id="MobiDB-lite"/>
    </source>
</evidence>
<dbReference type="PANTHER" id="PTHR33941:SF11">
    <property type="entry name" value="BACTERIAL MICROCOMPARTMENT SHELL PROTEIN PDUJ"/>
    <property type="match status" value="1"/>
</dbReference>
<dbReference type="SUPFAM" id="SSF143414">
    <property type="entry name" value="CcmK-like"/>
    <property type="match status" value="1"/>
</dbReference>
<dbReference type="InterPro" id="IPR000249">
    <property type="entry name" value="BMC_dom"/>
</dbReference>
<feature type="region of interest" description="Disordered" evidence="4">
    <location>
        <begin position="163"/>
        <end position="190"/>
    </location>
</feature>
<organism evidence="6 7">
    <name type="scientific">Clostridium scatologenes</name>
    <dbReference type="NCBI Taxonomy" id="1548"/>
    <lineage>
        <taxon>Bacteria</taxon>
        <taxon>Bacillati</taxon>
        <taxon>Bacillota</taxon>
        <taxon>Clostridia</taxon>
        <taxon>Eubacteriales</taxon>
        <taxon>Clostridiaceae</taxon>
        <taxon>Clostridium</taxon>
    </lineage>
</organism>
<evidence type="ECO:0000313" key="7">
    <source>
        <dbReference type="Proteomes" id="UP000033115"/>
    </source>
</evidence>
<evidence type="ECO:0000313" key="6">
    <source>
        <dbReference type="EMBL" id="AKA72399.1"/>
    </source>
</evidence>
<dbReference type="PROSITE" id="PS51930">
    <property type="entry name" value="BMC_2"/>
    <property type="match status" value="1"/>
</dbReference>
<dbReference type="Proteomes" id="UP000033115">
    <property type="component" value="Chromosome"/>
</dbReference>
<dbReference type="SMART" id="SM00877">
    <property type="entry name" value="BMC"/>
    <property type="match status" value="1"/>
</dbReference>
<evidence type="ECO:0000256" key="2">
    <source>
        <dbReference type="ARBA" id="ARBA00024446"/>
    </source>
</evidence>
<keyword evidence="2" id="KW-1283">Bacterial microcompartment</keyword>
<dbReference type="InterPro" id="IPR050575">
    <property type="entry name" value="BMC_shell"/>
</dbReference>
<dbReference type="CDD" id="cd07045">
    <property type="entry name" value="BMC_CcmK_like"/>
    <property type="match status" value="1"/>
</dbReference>